<evidence type="ECO:0000256" key="2">
    <source>
        <dbReference type="ARBA" id="ARBA00022649"/>
    </source>
</evidence>
<sequence length="70" mass="7669">MKRGEIYYANLNPSVGSEMSKNRPVLIVSNDINNRAASTITILPITSNVSRIYPFEVFLSPSDSGLPKPS</sequence>
<feature type="non-terminal residue" evidence="3">
    <location>
        <position position="70"/>
    </location>
</feature>
<evidence type="ECO:0000313" key="4">
    <source>
        <dbReference type="Proteomes" id="UP000003477"/>
    </source>
</evidence>
<keyword evidence="2" id="KW-1277">Toxin-antitoxin system</keyword>
<dbReference type="RefSeq" id="WP_007313305.1">
    <property type="nucleotide sequence ID" value="NZ_AESD01000879.1"/>
</dbReference>
<evidence type="ECO:0000313" key="3">
    <source>
        <dbReference type="EMBL" id="EHJ09656.1"/>
    </source>
</evidence>
<dbReference type="GO" id="GO:0006402">
    <property type="term" value="P:mRNA catabolic process"/>
    <property type="evidence" value="ECO:0007669"/>
    <property type="project" value="TreeGrafter"/>
</dbReference>
<proteinExistence type="inferred from homology"/>
<name>G5JDS6_CROWT</name>
<dbReference type="Gene3D" id="2.30.30.110">
    <property type="match status" value="1"/>
</dbReference>
<dbReference type="PIRSF" id="PIRSF033490">
    <property type="entry name" value="MazF"/>
    <property type="match status" value="1"/>
</dbReference>
<protein>
    <submittedName>
        <fullName evidence="3">Transcriptional regulator, PemK family</fullName>
    </submittedName>
</protein>
<dbReference type="Proteomes" id="UP000003477">
    <property type="component" value="Unassembled WGS sequence"/>
</dbReference>
<dbReference type="GO" id="GO:0004521">
    <property type="term" value="F:RNA endonuclease activity"/>
    <property type="evidence" value="ECO:0007669"/>
    <property type="project" value="TreeGrafter"/>
</dbReference>
<dbReference type="SUPFAM" id="SSF50118">
    <property type="entry name" value="Cell growth inhibitor/plasmid maintenance toxic component"/>
    <property type="match status" value="1"/>
</dbReference>
<dbReference type="GO" id="GO:0016075">
    <property type="term" value="P:rRNA catabolic process"/>
    <property type="evidence" value="ECO:0007669"/>
    <property type="project" value="TreeGrafter"/>
</dbReference>
<dbReference type="Pfam" id="PF02452">
    <property type="entry name" value="PemK_toxin"/>
    <property type="match status" value="1"/>
</dbReference>
<dbReference type="AlphaFoldDB" id="G5JDS6"/>
<reference evidence="3 4" key="1">
    <citation type="journal article" date="2011" name="Front. Microbiol.">
        <title>Two Strains of Crocosphaera watsonii with Highly Conserved Genomes are Distinguished by Strain-Specific Features.</title>
        <authorList>
            <person name="Bench S.R."/>
            <person name="Ilikchyan I.N."/>
            <person name="Tripp H.J."/>
            <person name="Zehr J.P."/>
        </authorList>
    </citation>
    <scope>NUCLEOTIDE SEQUENCE [LARGE SCALE GENOMIC DNA]</scope>
    <source>
        <strain evidence="3 4">WH 0003</strain>
    </source>
</reference>
<dbReference type="InterPro" id="IPR003477">
    <property type="entry name" value="PemK-like"/>
</dbReference>
<dbReference type="GO" id="GO:0003677">
    <property type="term" value="F:DNA binding"/>
    <property type="evidence" value="ECO:0007669"/>
    <property type="project" value="InterPro"/>
</dbReference>
<dbReference type="InterPro" id="IPR011067">
    <property type="entry name" value="Plasmid_toxin/cell-grow_inhib"/>
</dbReference>
<dbReference type="PANTHER" id="PTHR33988">
    <property type="entry name" value="ENDORIBONUCLEASE MAZF-RELATED"/>
    <property type="match status" value="1"/>
</dbReference>
<dbReference type="GeneID" id="88768860"/>
<comment type="similarity">
    <text evidence="1">Belongs to the PemK/MazF family.</text>
</comment>
<organism evidence="3 4">
    <name type="scientific">Crocosphaera watsonii WH 0003</name>
    <dbReference type="NCBI Taxonomy" id="423471"/>
    <lineage>
        <taxon>Bacteria</taxon>
        <taxon>Bacillati</taxon>
        <taxon>Cyanobacteriota</taxon>
        <taxon>Cyanophyceae</taxon>
        <taxon>Oscillatoriophycideae</taxon>
        <taxon>Chroococcales</taxon>
        <taxon>Aphanothecaceae</taxon>
        <taxon>Crocosphaera</taxon>
    </lineage>
</organism>
<evidence type="ECO:0000256" key="1">
    <source>
        <dbReference type="ARBA" id="ARBA00007521"/>
    </source>
</evidence>
<dbReference type="EMBL" id="AESD01000879">
    <property type="protein sequence ID" value="EHJ09656.1"/>
    <property type="molecule type" value="Genomic_DNA"/>
</dbReference>
<accession>G5JDS6</accession>
<comment type="caution">
    <text evidence="3">The sequence shown here is derived from an EMBL/GenBank/DDBJ whole genome shotgun (WGS) entry which is preliminary data.</text>
</comment>
<gene>
    <name evidence="3" type="ORF">CWATWH0003_5565a6</name>
</gene>